<keyword evidence="3" id="KW-1185">Reference proteome</keyword>
<evidence type="ECO:0000313" key="3">
    <source>
        <dbReference type="Proteomes" id="UP001295684"/>
    </source>
</evidence>
<reference evidence="2" key="1">
    <citation type="submission" date="2023-07" db="EMBL/GenBank/DDBJ databases">
        <authorList>
            <consortium name="AG Swart"/>
            <person name="Singh M."/>
            <person name="Singh A."/>
            <person name="Seah K."/>
            <person name="Emmerich C."/>
        </authorList>
    </citation>
    <scope>NUCLEOTIDE SEQUENCE</scope>
    <source>
        <strain evidence="2">DP1</strain>
    </source>
</reference>
<proteinExistence type="predicted"/>
<dbReference type="EMBL" id="CAMPGE010026645">
    <property type="protein sequence ID" value="CAI2384320.1"/>
    <property type="molecule type" value="Genomic_DNA"/>
</dbReference>
<dbReference type="InterPro" id="IPR036236">
    <property type="entry name" value="Znf_C2H2_sf"/>
</dbReference>
<keyword evidence="1" id="KW-0175">Coiled coil</keyword>
<dbReference type="AlphaFoldDB" id="A0AAD2D9A9"/>
<gene>
    <name evidence="2" type="ORF">ECRASSUSDP1_LOCUS25845</name>
</gene>
<feature type="coiled-coil region" evidence="1">
    <location>
        <begin position="96"/>
        <end position="123"/>
    </location>
</feature>
<protein>
    <submittedName>
        <fullName evidence="2">Uncharacterized protein</fullName>
    </submittedName>
</protein>
<dbReference type="SUPFAM" id="SSF57667">
    <property type="entry name" value="beta-beta-alpha zinc fingers"/>
    <property type="match status" value="1"/>
</dbReference>
<accession>A0AAD2D9A9</accession>
<evidence type="ECO:0000256" key="1">
    <source>
        <dbReference type="SAM" id="Coils"/>
    </source>
</evidence>
<name>A0AAD2D9A9_EUPCR</name>
<comment type="caution">
    <text evidence="2">The sequence shown here is derived from an EMBL/GenBank/DDBJ whole genome shotgun (WGS) entry which is preliminary data.</text>
</comment>
<dbReference type="Proteomes" id="UP001295684">
    <property type="component" value="Unassembled WGS sequence"/>
</dbReference>
<organism evidence="2 3">
    <name type="scientific">Euplotes crassus</name>
    <dbReference type="NCBI Taxonomy" id="5936"/>
    <lineage>
        <taxon>Eukaryota</taxon>
        <taxon>Sar</taxon>
        <taxon>Alveolata</taxon>
        <taxon>Ciliophora</taxon>
        <taxon>Intramacronucleata</taxon>
        <taxon>Spirotrichea</taxon>
        <taxon>Hypotrichia</taxon>
        <taxon>Euplotida</taxon>
        <taxon>Euplotidae</taxon>
        <taxon>Moneuplotes</taxon>
    </lineage>
</organism>
<sequence length="126" mass="15218">MGLRLEMTIKKKFICDYCKKTFVSSRFFKKSHFWSLAHQAKLGKHYSKILQKEKNKRSTCAHKEVFGTCKFGWRCNERYWTVKDKQSQAIIGQWYEVDLEEELKQLQNIKQNLLNKRRNHAKKDDN</sequence>
<evidence type="ECO:0000313" key="2">
    <source>
        <dbReference type="EMBL" id="CAI2384320.1"/>
    </source>
</evidence>